<sequence length="316" mass="36886">MRKTKKISQTHSKLYFLILIIFSLVFGSCRLFDKDIRQDKHIVSFKHQMGRVADSLDTPAERINALKTILENIEADEDLITPRKKNKLLIEANFYLSNEYFNVKNYKKAIECTDIAIGLDTTDATGYYNRGSIYQSIGDDSLAMRDYTQAIRLNNNYADAYYNRGIIYEVGGECEKALEDYNRAIKEEPKNVADIYNNRGNIYLSMKDTSKALSDYSRVLEIDTANINAYTNRAEIYILRQEFDKALDDCNKGLILDPENIRLYYKRAAIYERKNEYDEAIADYEKVLDLDRHDLYKARIKTKESIRKLKILARKR</sequence>
<keyword evidence="1" id="KW-0677">Repeat</keyword>
<dbReference type="PANTHER" id="PTHR44858">
    <property type="entry name" value="TETRATRICOPEPTIDE REPEAT PROTEIN 6"/>
    <property type="match status" value="1"/>
</dbReference>
<dbReference type="SMART" id="SM00028">
    <property type="entry name" value="TPR"/>
    <property type="match status" value="6"/>
</dbReference>
<evidence type="ECO:0000256" key="1">
    <source>
        <dbReference type="ARBA" id="ARBA00022737"/>
    </source>
</evidence>
<reference evidence="4" key="1">
    <citation type="submission" date="2016-04" db="EMBL/GenBank/DDBJ databases">
        <authorList>
            <person name="Evans L.H."/>
            <person name="Alamgir A."/>
            <person name="Owens N."/>
            <person name="Weber N.D."/>
            <person name="Virtaneva K."/>
            <person name="Barbian K."/>
            <person name="Babar A."/>
            <person name="Rosenke K."/>
        </authorList>
    </citation>
    <scope>NUCLEOTIDE SEQUENCE</scope>
    <source>
        <strain evidence="4">86-2</strain>
    </source>
</reference>
<dbReference type="Pfam" id="PF00515">
    <property type="entry name" value="TPR_1"/>
    <property type="match status" value="4"/>
</dbReference>
<accession>A0A212JDM2</accession>
<dbReference type="PANTHER" id="PTHR44858:SF1">
    <property type="entry name" value="UDP-N-ACETYLGLUCOSAMINE--PEPTIDE N-ACETYLGLUCOSAMINYLTRANSFERASE SPINDLY-RELATED"/>
    <property type="match status" value="1"/>
</dbReference>
<dbReference type="RefSeq" id="WP_296948368.1">
    <property type="nucleotide sequence ID" value="NZ_LT599021.1"/>
</dbReference>
<dbReference type="PROSITE" id="PS50293">
    <property type="entry name" value="TPR_REGION"/>
    <property type="match status" value="2"/>
</dbReference>
<dbReference type="InterPro" id="IPR050498">
    <property type="entry name" value="Ycf3"/>
</dbReference>
<dbReference type="InterPro" id="IPR019734">
    <property type="entry name" value="TPR_rpt"/>
</dbReference>
<feature type="repeat" description="TPR" evidence="3">
    <location>
        <begin position="193"/>
        <end position="226"/>
    </location>
</feature>
<dbReference type="SUPFAM" id="SSF48439">
    <property type="entry name" value="Protein prenylyltransferase"/>
    <property type="match status" value="1"/>
</dbReference>
<gene>
    <name evidence="4" type="ORF">KL86DYS2_11281</name>
</gene>
<proteinExistence type="predicted"/>
<organism evidence="4">
    <name type="scientific">uncultured Dysgonomonas sp</name>
    <dbReference type="NCBI Taxonomy" id="206096"/>
    <lineage>
        <taxon>Bacteria</taxon>
        <taxon>Pseudomonadati</taxon>
        <taxon>Bacteroidota</taxon>
        <taxon>Bacteroidia</taxon>
        <taxon>Bacteroidales</taxon>
        <taxon>Dysgonomonadaceae</taxon>
        <taxon>Dysgonomonas</taxon>
        <taxon>environmental samples</taxon>
    </lineage>
</organism>
<protein>
    <submittedName>
        <fullName evidence="4">Uncharacterized protein</fullName>
    </submittedName>
</protein>
<evidence type="ECO:0000313" key="4">
    <source>
        <dbReference type="EMBL" id="SBV97489.1"/>
    </source>
</evidence>
<feature type="repeat" description="TPR" evidence="3">
    <location>
        <begin position="158"/>
        <end position="191"/>
    </location>
</feature>
<dbReference type="EMBL" id="FLUL01000001">
    <property type="protein sequence ID" value="SBV97489.1"/>
    <property type="molecule type" value="Genomic_DNA"/>
</dbReference>
<name>A0A212JDM2_9BACT</name>
<dbReference type="InterPro" id="IPR011990">
    <property type="entry name" value="TPR-like_helical_dom_sf"/>
</dbReference>
<dbReference type="PROSITE" id="PS51257">
    <property type="entry name" value="PROKAR_LIPOPROTEIN"/>
    <property type="match status" value="1"/>
</dbReference>
<dbReference type="Gene3D" id="1.25.40.10">
    <property type="entry name" value="Tetratricopeptide repeat domain"/>
    <property type="match status" value="3"/>
</dbReference>
<evidence type="ECO:0000256" key="3">
    <source>
        <dbReference type="PROSITE-ProRule" id="PRU00339"/>
    </source>
</evidence>
<feature type="repeat" description="TPR" evidence="3">
    <location>
        <begin position="261"/>
        <end position="294"/>
    </location>
</feature>
<feature type="repeat" description="TPR" evidence="3">
    <location>
        <begin position="124"/>
        <end position="157"/>
    </location>
</feature>
<keyword evidence="2 3" id="KW-0802">TPR repeat</keyword>
<dbReference type="AlphaFoldDB" id="A0A212JDM2"/>
<dbReference type="Pfam" id="PF13181">
    <property type="entry name" value="TPR_8"/>
    <property type="match status" value="1"/>
</dbReference>
<evidence type="ECO:0000256" key="2">
    <source>
        <dbReference type="ARBA" id="ARBA00022803"/>
    </source>
</evidence>
<feature type="repeat" description="TPR" evidence="3">
    <location>
        <begin position="227"/>
        <end position="260"/>
    </location>
</feature>
<dbReference type="PROSITE" id="PS50005">
    <property type="entry name" value="TPR"/>
    <property type="match status" value="5"/>
</dbReference>